<dbReference type="Gene3D" id="3.40.1160.10">
    <property type="entry name" value="Acetylglutamate kinase-like"/>
    <property type="match status" value="1"/>
</dbReference>
<dbReference type="InterPro" id="IPR001048">
    <property type="entry name" value="Asp/Glu/Uridylate_kinase"/>
</dbReference>
<dbReference type="RefSeq" id="WP_212694531.1">
    <property type="nucleotide sequence ID" value="NZ_CP058649.1"/>
</dbReference>
<dbReference type="Pfam" id="PF00696">
    <property type="entry name" value="AA_kinase"/>
    <property type="match status" value="1"/>
</dbReference>
<dbReference type="EMBL" id="CP058649">
    <property type="protein sequence ID" value="QUI23844.1"/>
    <property type="molecule type" value="Genomic_DNA"/>
</dbReference>
<dbReference type="Proteomes" id="UP000683246">
    <property type="component" value="Chromosome"/>
</dbReference>
<name>A0A8J8MLQ8_9FIRM</name>
<gene>
    <name evidence="2" type="ORF">HZI73_16765</name>
</gene>
<dbReference type="InterPro" id="IPR036393">
    <property type="entry name" value="AceGlu_kinase-like_sf"/>
</dbReference>
<accession>A0A8J8MLQ8</accession>
<evidence type="ECO:0000313" key="3">
    <source>
        <dbReference type="Proteomes" id="UP000683246"/>
    </source>
</evidence>
<keyword evidence="3" id="KW-1185">Reference proteome</keyword>
<evidence type="ECO:0000259" key="1">
    <source>
        <dbReference type="Pfam" id="PF00696"/>
    </source>
</evidence>
<feature type="domain" description="Aspartate/glutamate/uridylate kinase" evidence="1">
    <location>
        <begin position="16"/>
        <end position="186"/>
    </location>
</feature>
<dbReference type="AlphaFoldDB" id="A0A8J8MLQ8"/>
<dbReference type="SUPFAM" id="SSF53633">
    <property type="entry name" value="Carbamate kinase-like"/>
    <property type="match status" value="1"/>
</dbReference>
<proteinExistence type="predicted"/>
<evidence type="ECO:0000313" key="2">
    <source>
        <dbReference type="EMBL" id="QUI23844.1"/>
    </source>
</evidence>
<reference evidence="2" key="1">
    <citation type="submission" date="2020-07" db="EMBL/GenBank/DDBJ databases">
        <title>Vallitalea pronyensis genome.</title>
        <authorList>
            <person name="Postec A."/>
        </authorList>
    </citation>
    <scope>NUCLEOTIDE SEQUENCE</scope>
    <source>
        <strain evidence="2">FatNI3</strain>
    </source>
</reference>
<dbReference type="KEGG" id="vpy:HZI73_16765"/>
<organism evidence="2 3">
    <name type="scientific">Vallitalea pronyensis</name>
    <dbReference type="NCBI Taxonomy" id="1348613"/>
    <lineage>
        <taxon>Bacteria</taxon>
        <taxon>Bacillati</taxon>
        <taxon>Bacillota</taxon>
        <taxon>Clostridia</taxon>
        <taxon>Lachnospirales</taxon>
        <taxon>Vallitaleaceae</taxon>
        <taxon>Vallitalea</taxon>
    </lineage>
</organism>
<protein>
    <recommendedName>
        <fullName evidence="1">Aspartate/glutamate/uridylate kinase domain-containing protein</fullName>
    </recommendedName>
</protein>
<sequence>MLEIEMGMNHLKIDYLIKIGGSLLKNIEGCYKLASTIQKLGVKKRCLLFPGGGEIDNYIERYNREVTNYDKEIKFKRNIMHKSTTLSLDQTALFFSNYAKNIIPTDSFMTSKFILEDKNVPIIMPANLIFLLDPFRHTHRISSDSMALYFAHILEVKHLIILKSIDGIYNEKDKVIKNVGKSQLINMEQDCLDKTFPLLAEKTNIPITIINGLKPDVLENFILKGELDCGTYII</sequence>